<evidence type="ECO:0000313" key="4">
    <source>
        <dbReference type="Proteomes" id="UP001151699"/>
    </source>
</evidence>
<feature type="domain" description="Beta-lactamase-related" evidence="2">
    <location>
        <begin position="38"/>
        <end position="372"/>
    </location>
</feature>
<reference evidence="3" key="1">
    <citation type="submission" date="2022-07" db="EMBL/GenBank/DDBJ databases">
        <authorList>
            <person name="Trinca V."/>
            <person name="Uliana J.V.C."/>
            <person name="Torres T.T."/>
            <person name="Ward R.J."/>
            <person name="Monesi N."/>
        </authorList>
    </citation>
    <scope>NUCLEOTIDE SEQUENCE</scope>
    <source>
        <strain evidence="3">HSMRA1968</strain>
        <tissue evidence="3">Whole embryos</tissue>
    </source>
</reference>
<name>A0A9Q0S5F1_9DIPT</name>
<dbReference type="PANTHER" id="PTHR46825:SF15">
    <property type="entry name" value="BETA-LACTAMASE-RELATED DOMAIN-CONTAINING PROTEIN"/>
    <property type="match status" value="1"/>
</dbReference>
<dbReference type="InterPro" id="IPR012338">
    <property type="entry name" value="Beta-lactam/transpept-like"/>
</dbReference>
<dbReference type="PANTHER" id="PTHR46825">
    <property type="entry name" value="D-ALANYL-D-ALANINE-CARBOXYPEPTIDASE/ENDOPEPTIDASE AMPH"/>
    <property type="match status" value="1"/>
</dbReference>
<protein>
    <submittedName>
        <fullName evidence="3">Gigasin-6</fullName>
    </submittedName>
</protein>
<organism evidence="3 4">
    <name type="scientific">Pseudolycoriella hygida</name>
    <dbReference type="NCBI Taxonomy" id="35572"/>
    <lineage>
        <taxon>Eukaryota</taxon>
        <taxon>Metazoa</taxon>
        <taxon>Ecdysozoa</taxon>
        <taxon>Arthropoda</taxon>
        <taxon>Hexapoda</taxon>
        <taxon>Insecta</taxon>
        <taxon>Pterygota</taxon>
        <taxon>Neoptera</taxon>
        <taxon>Endopterygota</taxon>
        <taxon>Diptera</taxon>
        <taxon>Nematocera</taxon>
        <taxon>Sciaroidea</taxon>
        <taxon>Sciaridae</taxon>
        <taxon>Pseudolycoriella</taxon>
    </lineage>
</organism>
<sequence length="564" mass="63366">MKLKFFVVLIASSLLTEGLAFNAETELIIDELIENYFMRYNRIPGLGVSVVRNGTVLMSKGYGMKNVTAGLPSDGNTLFAIGSITKSFVAILVVRTLNELYPDRGSAILDIPLAELIPDTVNFTLSDRYRAEHTTFRDILTHRTCLSNGGVHLILGSLPSASEYAYRSRYLPEICEFRNGFEYNNHMLSLAGETIAAIAGTTLQDLVTDFANELGMENTTYVDFDGSYESSPDMSQPYVLRDDVLVEFDIFQIRKVHMALGAGGILSTANDMAKYMNFHLNLGLVDGRQIVPANVMNWLYTVGYPFDFRGGRTDEIGSIVYGDLGTAQGLFSTLYDGWNIIHHGGYWPPYHCDMRLFQATRIGVFICANGPGVIFNFPTHEITAYSIFELIRGSTKSIEQILSSKVNLGKPFVEHQFAYGHRTNRAPTVLHHKQIRTTVEPEDVLGVYGHPYDGDVTIRYDPETNNTALQVFFSDWAYGRLEQVPGFNTTFSIEWQTSFNDHFYSYPFPIPSFWVDFGVVDTALFRGGEFDLYDEFEYVKNATLDTFPPIPWPPTSCGPETLHH</sequence>
<feature type="chain" id="PRO_5040507023" evidence="1">
    <location>
        <begin position="21"/>
        <end position="564"/>
    </location>
</feature>
<dbReference type="Pfam" id="PF00144">
    <property type="entry name" value="Beta-lactamase"/>
    <property type="match status" value="1"/>
</dbReference>
<evidence type="ECO:0000256" key="1">
    <source>
        <dbReference type="SAM" id="SignalP"/>
    </source>
</evidence>
<dbReference type="InterPro" id="IPR050491">
    <property type="entry name" value="AmpC-like"/>
</dbReference>
<dbReference type="InterPro" id="IPR001466">
    <property type="entry name" value="Beta-lactam-related"/>
</dbReference>
<gene>
    <name evidence="3" type="primary">GIGA6</name>
    <name evidence="3" type="ORF">Bhyg_00968</name>
</gene>
<dbReference type="SUPFAM" id="SSF56601">
    <property type="entry name" value="beta-lactamase/transpeptidase-like"/>
    <property type="match status" value="1"/>
</dbReference>
<dbReference type="EMBL" id="WJQU01000001">
    <property type="protein sequence ID" value="KAJ6645759.1"/>
    <property type="molecule type" value="Genomic_DNA"/>
</dbReference>
<accession>A0A9Q0S5F1</accession>
<proteinExistence type="predicted"/>
<keyword evidence="1" id="KW-0732">Signal</keyword>
<dbReference type="Proteomes" id="UP001151699">
    <property type="component" value="Chromosome A"/>
</dbReference>
<evidence type="ECO:0000313" key="3">
    <source>
        <dbReference type="EMBL" id="KAJ6645759.1"/>
    </source>
</evidence>
<dbReference type="AlphaFoldDB" id="A0A9Q0S5F1"/>
<feature type="signal peptide" evidence="1">
    <location>
        <begin position="1"/>
        <end position="20"/>
    </location>
</feature>
<dbReference type="OrthoDB" id="7771684at2759"/>
<comment type="caution">
    <text evidence="3">The sequence shown here is derived from an EMBL/GenBank/DDBJ whole genome shotgun (WGS) entry which is preliminary data.</text>
</comment>
<keyword evidence="4" id="KW-1185">Reference proteome</keyword>
<evidence type="ECO:0000259" key="2">
    <source>
        <dbReference type="Pfam" id="PF00144"/>
    </source>
</evidence>
<dbReference type="Gene3D" id="3.40.710.10">
    <property type="entry name" value="DD-peptidase/beta-lactamase superfamily"/>
    <property type="match status" value="1"/>
</dbReference>